<dbReference type="GO" id="GO:0016491">
    <property type="term" value="F:oxidoreductase activity"/>
    <property type="evidence" value="ECO:0007669"/>
    <property type="project" value="UniProtKB-KW"/>
</dbReference>
<dbReference type="PANTHER" id="PTHR13847">
    <property type="entry name" value="SARCOSINE DEHYDROGENASE-RELATED"/>
    <property type="match status" value="1"/>
</dbReference>
<evidence type="ECO:0000259" key="2">
    <source>
        <dbReference type="Pfam" id="PF01266"/>
    </source>
</evidence>
<dbReference type="SUPFAM" id="SSF51905">
    <property type="entry name" value="FAD/NAD(P)-binding domain"/>
    <property type="match status" value="1"/>
</dbReference>
<dbReference type="Gene3D" id="3.50.50.60">
    <property type="entry name" value="FAD/NAD(P)-binding domain"/>
    <property type="match status" value="1"/>
</dbReference>
<dbReference type="EMBL" id="JARYGZ010000002">
    <property type="protein sequence ID" value="MDH7640012.1"/>
    <property type="molecule type" value="Genomic_DNA"/>
</dbReference>
<name>A0ABT6N452_9SPHN</name>
<dbReference type="Proteomes" id="UP001160625">
    <property type="component" value="Unassembled WGS sequence"/>
</dbReference>
<dbReference type="RefSeq" id="WP_281045375.1">
    <property type="nucleotide sequence ID" value="NZ_JARYGZ010000002.1"/>
</dbReference>
<reference evidence="3" key="1">
    <citation type="submission" date="2023-04" db="EMBL/GenBank/DDBJ databases">
        <title>Sphingomonas sp. MAHUQ-71 isolated from rice field.</title>
        <authorList>
            <person name="Huq M.A."/>
        </authorList>
    </citation>
    <scope>NUCLEOTIDE SEQUENCE</scope>
    <source>
        <strain evidence="3">MAHUQ-71</strain>
    </source>
</reference>
<keyword evidence="4" id="KW-1185">Reference proteome</keyword>
<keyword evidence="1 3" id="KW-0560">Oxidoreductase</keyword>
<protein>
    <submittedName>
        <fullName evidence="3">FAD-dependent oxidoreductase</fullName>
        <ecNumber evidence="3">1.-.-.-</ecNumber>
    </submittedName>
</protein>
<accession>A0ABT6N452</accession>
<dbReference type="InterPro" id="IPR006076">
    <property type="entry name" value="FAD-dep_OxRdtase"/>
</dbReference>
<organism evidence="3 4">
    <name type="scientific">Sphingomonas oryzagri</name>
    <dbReference type="NCBI Taxonomy" id="3042314"/>
    <lineage>
        <taxon>Bacteria</taxon>
        <taxon>Pseudomonadati</taxon>
        <taxon>Pseudomonadota</taxon>
        <taxon>Alphaproteobacteria</taxon>
        <taxon>Sphingomonadales</taxon>
        <taxon>Sphingomonadaceae</taxon>
        <taxon>Sphingomonas</taxon>
    </lineage>
</organism>
<evidence type="ECO:0000313" key="3">
    <source>
        <dbReference type="EMBL" id="MDH7640012.1"/>
    </source>
</evidence>
<dbReference type="PANTHER" id="PTHR13847:SF281">
    <property type="entry name" value="FAD DEPENDENT OXIDOREDUCTASE DOMAIN-CONTAINING PROTEIN"/>
    <property type="match status" value="1"/>
</dbReference>
<evidence type="ECO:0000256" key="1">
    <source>
        <dbReference type="ARBA" id="ARBA00023002"/>
    </source>
</evidence>
<dbReference type="Pfam" id="PF01266">
    <property type="entry name" value="DAO"/>
    <property type="match status" value="1"/>
</dbReference>
<proteinExistence type="predicted"/>
<sequence length="426" mass="45427">MHDRSNNLWWATAGERAVAPALSRQTKADIAIVGAGIMGTSAALALAEAGADVAVLEAGEVGEGASSRPGGFVVPHLSVGSPDEVRERIGDIADTLLPMVGRSAQAVFDRIRAYGIDCDARQGGWYHPAHAVGAMERVRDIVIQWERLGFPGEMLDARQTAERTSAQGYVGSWFAASGGTLHPLRYCRGMMDAAAARGARLYERSRVLGIEAQPGSYRLVTERGSLVADRVLVCTNGLSSALAPSMTATIVPLRVWQCATEPLPAEWTAHLFRNGECLSDTRRNLFTYRVDSEGRIVTGALDAFATSPKRSAAIMARRLKAMLGLPDVPRIQHMWWGDSSLSAPRYPASMVVNGGIISASACNARGIALSSVVGEALADHLLTGAPLPLPTLGGASRASAGLQSRLSNFYPHIAPLLDWLDARRHD</sequence>
<dbReference type="InterPro" id="IPR036188">
    <property type="entry name" value="FAD/NAD-bd_sf"/>
</dbReference>
<evidence type="ECO:0000313" key="4">
    <source>
        <dbReference type="Proteomes" id="UP001160625"/>
    </source>
</evidence>
<comment type="caution">
    <text evidence="3">The sequence shown here is derived from an EMBL/GenBank/DDBJ whole genome shotgun (WGS) entry which is preliminary data.</text>
</comment>
<gene>
    <name evidence="3" type="ORF">QGN17_14845</name>
</gene>
<feature type="domain" description="FAD dependent oxidoreductase" evidence="2">
    <location>
        <begin position="29"/>
        <end position="379"/>
    </location>
</feature>
<dbReference type="EC" id="1.-.-.-" evidence="3"/>
<dbReference type="Gene3D" id="3.30.9.10">
    <property type="entry name" value="D-Amino Acid Oxidase, subunit A, domain 2"/>
    <property type="match status" value="1"/>
</dbReference>